<comment type="caution">
    <text evidence="2">The sequence shown here is derived from an EMBL/GenBank/DDBJ whole genome shotgun (WGS) entry which is preliminary data.</text>
</comment>
<dbReference type="Gene3D" id="2.40.50.180">
    <property type="entry name" value="CheA-289, Domain 4"/>
    <property type="match status" value="1"/>
</dbReference>
<reference evidence="2 3" key="1">
    <citation type="submission" date="2020-08" db="EMBL/GenBank/DDBJ databases">
        <title>Genomic Encyclopedia of Type Strains, Phase IV (KMG-IV): sequencing the most valuable type-strain genomes for metagenomic binning, comparative biology and taxonomic classification.</title>
        <authorList>
            <person name="Goeker M."/>
        </authorList>
    </citation>
    <scope>NUCLEOTIDE SEQUENCE [LARGE SCALE GENOMIC DNA]</scope>
    <source>
        <strain evidence="2 3">DSM 103336</strain>
    </source>
</reference>
<keyword evidence="3" id="KW-1185">Reference proteome</keyword>
<evidence type="ECO:0000313" key="2">
    <source>
        <dbReference type="EMBL" id="MBB5729936.1"/>
    </source>
</evidence>
<organism evidence="2 3">
    <name type="scientific">Sphingomonas prati</name>
    <dbReference type="NCBI Taxonomy" id="1843237"/>
    <lineage>
        <taxon>Bacteria</taxon>
        <taxon>Pseudomonadati</taxon>
        <taxon>Pseudomonadota</taxon>
        <taxon>Alphaproteobacteria</taxon>
        <taxon>Sphingomonadales</taxon>
        <taxon>Sphingomonadaceae</taxon>
        <taxon>Sphingomonas</taxon>
    </lineage>
</organism>
<evidence type="ECO:0000259" key="1">
    <source>
        <dbReference type="PROSITE" id="PS50851"/>
    </source>
</evidence>
<dbReference type="GO" id="GO:0006935">
    <property type="term" value="P:chemotaxis"/>
    <property type="evidence" value="ECO:0007669"/>
    <property type="project" value="InterPro"/>
</dbReference>
<dbReference type="AlphaFoldDB" id="A0A7W9BTP3"/>
<protein>
    <submittedName>
        <fullName evidence="2">Purine-binding chemotaxis protein CheW</fullName>
    </submittedName>
</protein>
<dbReference type="Pfam" id="PF01584">
    <property type="entry name" value="CheW"/>
    <property type="match status" value="1"/>
</dbReference>
<sequence>MLICEVGPVRFALALSDVAEILPIVPLWRPPTMPRPLVGFVMVRGETVAVLSPALLFDGDAAEGVAVDLYAHLVRVRGEAATCLLVDRAAEIVLDAVVRPVADNASYRGCVTGMVDAGEGQAHVLSVPRLLADGAAARIDALTADAARRAREWA</sequence>
<dbReference type="OrthoDB" id="7584342at2"/>
<dbReference type="EMBL" id="JACIJR010000005">
    <property type="protein sequence ID" value="MBB5729936.1"/>
    <property type="molecule type" value="Genomic_DNA"/>
</dbReference>
<proteinExistence type="predicted"/>
<evidence type="ECO:0000313" key="3">
    <source>
        <dbReference type="Proteomes" id="UP000546701"/>
    </source>
</evidence>
<dbReference type="PROSITE" id="PS50851">
    <property type="entry name" value="CHEW"/>
    <property type="match status" value="1"/>
</dbReference>
<dbReference type="Proteomes" id="UP000546701">
    <property type="component" value="Unassembled WGS sequence"/>
</dbReference>
<gene>
    <name evidence="2" type="ORF">FHS99_002432</name>
</gene>
<dbReference type="RefSeq" id="WP_157175933.1">
    <property type="nucleotide sequence ID" value="NZ_BMJP01000003.1"/>
</dbReference>
<accession>A0A7W9BTP3</accession>
<dbReference type="SUPFAM" id="SSF50341">
    <property type="entry name" value="CheW-like"/>
    <property type="match status" value="1"/>
</dbReference>
<dbReference type="InterPro" id="IPR036061">
    <property type="entry name" value="CheW-like_dom_sf"/>
</dbReference>
<dbReference type="GO" id="GO:0007165">
    <property type="term" value="P:signal transduction"/>
    <property type="evidence" value="ECO:0007669"/>
    <property type="project" value="InterPro"/>
</dbReference>
<dbReference type="InterPro" id="IPR002545">
    <property type="entry name" value="CheW-lke_dom"/>
</dbReference>
<name>A0A7W9BTP3_9SPHN</name>
<feature type="domain" description="CheW-like" evidence="1">
    <location>
        <begin position="1"/>
        <end position="136"/>
    </location>
</feature>